<protein>
    <recommendedName>
        <fullName evidence="4">Aminopeptidase</fullName>
    </recommendedName>
</protein>
<evidence type="ECO:0000313" key="6">
    <source>
        <dbReference type="EMBL" id="BCR36325.1"/>
    </source>
</evidence>
<accession>A0A7U9TGZ4</accession>
<dbReference type="SUPFAM" id="SSF54001">
    <property type="entry name" value="Cysteine proteinases"/>
    <property type="match status" value="1"/>
</dbReference>
<dbReference type="GO" id="GO:0009636">
    <property type="term" value="P:response to toxic substance"/>
    <property type="evidence" value="ECO:0007669"/>
    <property type="project" value="TreeGrafter"/>
</dbReference>
<dbReference type="PROSITE" id="PS00139">
    <property type="entry name" value="THIOL_PROTEASE_CYS"/>
    <property type="match status" value="1"/>
</dbReference>
<sequence length="441" mass="51193">MKAITPNDIDKLNNSFSKKPVQKALSRVLVKNNLADLFEKQESSLSNQFKFSNEIKTLPVTNQKQSGRCWIFAGLNLLREVIANKYDLKSFELSQNYTAFWDKFEKINYFIEIMDDFLTVHYDDRTLQHILKTGIQDGGQWDMFVSLIEKYGVVPQEAMVETTSSSGTRFMNQLINVKLRKYAAEARALAQSGKQADIKALKEKTLDDFYTLLVTNFGTPPKTFDFEYVSKDTYKNIKELTPQSFYKEQIGDILKDYVSIINSPTIDKPFMKTYTVSYLGNVIGGRDIKYINLEMKDLKELVIKQMLDNEVVWFGSDVARFGDRTKGVWDDQQFDYEEMLGMSFEMSKENQLYYSQSAMNHAMLLTAVHLDEEVPKRWKIQNSWGDKTGEKGYYMASDSWFDQYVYQAVINKKYLSKEQLKAWEQEPVVLKPWDPMGALAK</sequence>
<dbReference type="GO" id="GO:0006508">
    <property type="term" value="P:proteolysis"/>
    <property type="evidence" value="ECO:0007669"/>
    <property type="project" value="UniProtKB-KW"/>
</dbReference>
<name>A0A7U9TGZ4_9MOLU</name>
<dbReference type="KEGG" id="manr:MPAN_012180"/>
<dbReference type="CDD" id="cd00585">
    <property type="entry name" value="Peptidase_C1B"/>
    <property type="match status" value="1"/>
</dbReference>
<organism evidence="6 7">
    <name type="scientific">Mariniplasma anaerobium</name>
    <dbReference type="NCBI Taxonomy" id="2735436"/>
    <lineage>
        <taxon>Bacteria</taxon>
        <taxon>Bacillati</taxon>
        <taxon>Mycoplasmatota</taxon>
        <taxon>Mollicutes</taxon>
        <taxon>Acholeplasmatales</taxon>
        <taxon>Acholeplasmataceae</taxon>
        <taxon>Mariniplasma</taxon>
    </lineage>
</organism>
<dbReference type="GO" id="GO:0043418">
    <property type="term" value="P:homocysteine catabolic process"/>
    <property type="evidence" value="ECO:0007669"/>
    <property type="project" value="TreeGrafter"/>
</dbReference>
<dbReference type="EMBL" id="AP024412">
    <property type="protein sequence ID" value="BCR36325.1"/>
    <property type="molecule type" value="Genomic_DNA"/>
</dbReference>
<comment type="similarity">
    <text evidence="4">Belongs to the peptidase C1 family.</text>
</comment>
<dbReference type="GO" id="GO:0005737">
    <property type="term" value="C:cytoplasm"/>
    <property type="evidence" value="ECO:0007669"/>
    <property type="project" value="TreeGrafter"/>
</dbReference>
<proteinExistence type="inferred from homology"/>
<dbReference type="Pfam" id="PF03051">
    <property type="entry name" value="Peptidase_C1_2"/>
    <property type="match status" value="1"/>
</dbReference>
<evidence type="ECO:0000256" key="5">
    <source>
        <dbReference type="PIRSR" id="PIRSR005700-1"/>
    </source>
</evidence>
<feature type="active site" evidence="5">
    <location>
        <position position="382"/>
    </location>
</feature>
<dbReference type="AlphaFoldDB" id="A0A7U9TGZ4"/>
<keyword evidence="1 4" id="KW-0645">Protease</keyword>
<keyword evidence="7" id="KW-1185">Reference proteome</keyword>
<keyword evidence="4 6" id="KW-0031">Aminopeptidase</keyword>
<dbReference type="PANTHER" id="PTHR10363">
    <property type="entry name" value="BLEOMYCIN HYDROLASE"/>
    <property type="match status" value="1"/>
</dbReference>
<dbReference type="RefSeq" id="WP_176238858.1">
    <property type="nucleotide sequence ID" value="NZ_AP024412.1"/>
</dbReference>
<dbReference type="GO" id="GO:0070005">
    <property type="term" value="F:cysteine-type aminopeptidase activity"/>
    <property type="evidence" value="ECO:0007669"/>
    <property type="project" value="InterPro"/>
</dbReference>
<dbReference type="InterPro" id="IPR038765">
    <property type="entry name" value="Papain-like_cys_pep_sf"/>
</dbReference>
<dbReference type="InterPro" id="IPR000169">
    <property type="entry name" value="Pept_cys_AS"/>
</dbReference>
<dbReference type="Gene3D" id="3.90.70.10">
    <property type="entry name" value="Cysteine proteinases"/>
    <property type="match status" value="1"/>
</dbReference>
<keyword evidence="3 4" id="KW-0788">Thiol protease</keyword>
<evidence type="ECO:0000256" key="3">
    <source>
        <dbReference type="ARBA" id="ARBA00022807"/>
    </source>
</evidence>
<gene>
    <name evidence="6" type="primary">pepC</name>
    <name evidence="6" type="ORF">MPAN_012180</name>
</gene>
<dbReference type="Proteomes" id="UP000620133">
    <property type="component" value="Chromosome"/>
</dbReference>
<feature type="active site" evidence="5">
    <location>
        <position position="361"/>
    </location>
</feature>
<dbReference type="InterPro" id="IPR004134">
    <property type="entry name" value="Peptidase_C1B"/>
</dbReference>
<dbReference type="PIRSF" id="PIRSF005700">
    <property type="entry name" value="PepC"/>
    <property type="match status" value="1"/>
</dbReference>
<evidence type="ECO:0000256" key="2">
    <source>
        <dbReference type="ARBA" id="ARBA00022801"/>
    </source>
</evidence>
<evidence type="ECO:0000256" key="1">
    <source>
        <dbReference type="ARBA" id="ARBA00022670"/>
    </source>
</evidence>
<dbReference type="PANTHER" id="PTHR10363:SF2">
    <property type="entry name" value="BLEOMYCIN HYDROLASE"/>
    <property type="match status" value="1"/>
</dbReference>
<reference evidence="6" key="1">
    <citation type="submission" date="2021-01" db="EMBL/GenBank/DDBJ databases">
        <title>Draft genome sequence of Acholeplasmataceae bacterium strain Mahy22.</title>
        <authorList>
            <person name="Watanabe M."/>
            <person name="Kojima H."/>
            <person name="Fukui M."/>
        </authorList>
    </citation>
    <scope>NUCLEOTIDE SEQUENCE</scope>
    <source>
        <strain evidence="6">Mahy22</strain>
    </source>
</reference>
<evidence type="ECO:0000256" key="4">
    <source>
        <dbReference type="PIRNR" id="PIRNR005700"/>
    </source>
</evidence>
<keyword evidence="2 4" id="KW-0378">Hydrolase</keyword>
<feature type="active site" evidence="5">
    <location>
        <position position="69"/>
    </location>
</feature>
<evidence type="ECO:0000313" key="7">
    <source>
        <dbReference type="Proteomes" id="UP000620133"/>
    </source>
</evidence>